<dbReference type="InterPro" id="IPR001930">
    <property type="entry name" value="Peptidase_M1"/>
</dbReference>
<dbReference type="GO" id="GO:0016020">
    <property type="term" value="C:membrane"/>
    <property type="evidence" value="ECO:0007669"/>
    <property type="project" value="TreeGrafter"/>
</dbReference>
<dbReference type="Proteomes" id="UP000253918">
    <property type="component" value="Unassembled WGS sequence"/>
</dbReference>
<evidence type="ECO:0000313" key="14">
    <source>
        <dbReference type="Proteomes" id="UP000253918"/>
    </source>
</evidence>
<accession>A0A369VYG2</accession>
<dbReference type="InterPro" id="IPR042097">
    <property type="entry name" value="Aminopeptidase_N-like_N_sf"/>
</dbReference>
<keyword evidence="9" id="KW-0378">Hydrolase</keyword>
<keyword evidence="10" id="KW-0862">Zinc</keyword>
<dbReference type="SUPFAM" id="SSF63737">
    <property type="entry name" value="Leukotriene A4 hydrolase N-terminal domain"/>
    <property type="match status" value="1"/>
</dbReference>
<dbReference type="Gene3D" id="1.10.390.10">
    <property type="entry name" value="Neutral Protease Domain 2"/>
    <property type="match status" value="1"/>
</dbReference>
<organism evidence="13 14">
    <name type="scientific">Sphingomonas aracearum</name>
    <dbReference type="NCBI Taxonomy" id="2283317"/>
    <lineage>
        <taxon>Bacteria</taxon>
        <taxon>Pseudomonadati</taxon>
        <taxon>Pseudomonadota</taxon>
        <taxon>Alphaproteobacteria</taxon>
        <taxon>Sphingomonadales</taxon>
        <taxon>Sphingomonadaceae</taxon>
        <taxon>Sphingomonas</taxon>
    </lineage>
</organism>
<dbReference type="PRINTS" id="PR00756">
    <property type="entry name" value="ALADIPTASE"/>
</dbReference>
<comment type="cofactor">
    <cofactor evidence="2">
        <name>Zn(2+)</name>
        <dbReference type="ChEBI" id="CHEBI:29105"/>
    </cofactor>
</comment>
<protein>
    <recommendedName>
        <fullName evidence="5">Aminopeptidase N</fullName>
        <ecNumber evidence="4">3.4.11.2</ecNumber>
    </recommendedName>
</protein>
<dbReference type="GO" id="GO:0008270">
    <property type="term" value="F:zinc ion binding"/>
    <property type="evidence" value="ECO:0007669"/>
    <property type="project" value="InterPro"/>
</dbReference>
<dbReference type="EMBL" id="QQNB01000001">
    <property type="protein sequence ID" value="RDE07348.1"/>
    <property type="molecule type" value="Genomic_DNA"/>
</dbReference>
<dbReference type="GO" id="GO:0043171">
    <property type="term" value="P:peptide catabolic process"/>
    <property type="evidence" value="ECO:0007669"/>
    <property type="project" value="TreeGrafter"/>
</dbReference>
<dbReference type="GO" id="GO:0042277">
    <property type="term" value="F:peptide binding"/>
    <property type="evidence" value="ECO:0007669"/>
    <property type="project" value="TreeGrafter"/>
</dbReference>
<comment type="similarity">
    <text evidence="3">Belongs to the peptidase M1 family.</text>
</comment>
<keyword evidence="7" id="KW-0645">Protease</keyword>
<dbReference type="OrthoDB" id="100605at2"/>
<evidence type="ECO:0000256" key="3">
    <source>
        <dbReference type="ARBA" id="ARBA00010136"/>
    </source>
</evidence>
<evidence type="ECO:0000256" key="2">
    <source>
        <dbReference type="ARBA" id="ARBA00001947"/>
    </source>
</evidence>
<keyword evidence="11" id="KW-0482">Metalloprotease</keyword>
<dbReference type="Pfam" id="PF01433">
    <property type="entry name" value="Peptidase_M1"/>
    <property type="match status" value="1"/>
</dbReference>
<dbReference type="GO" id="GO:0070006">
    <property type="term" value="F:metalloaminopeptidase activity"/>
    <property type="evidence" value="ECO:0007669"/>
    <property type="project" value="TreeGrafter"/>
</dbReference>
<dbReference type="AlphaFoldDB" id="A0A369VYG2"/>
<dbReference type="GO" id="GO:0005615">
    <property type="term" value="C:extracellular space"/>
    <property type="evidence" value="ECO:0007669"/>
    <property type="project" value="TreeGrafter"/>
</dbReference>
<keyword evidence="6" id="KW-0031">Aminopeptidase</keyword>
<evidence type="ECO:0000256" key="1">
    <source>
        <dbReference type="ARBA" id="ARBA00000098"/>
    </source>
</evidence>
<evidence type="ECO:0000256" key="9">
    <source>
        <dbReference type="ARBA" id="ARBA00022801"/>
    </source>
</evidence>
<name>A0A369VYG2_9SPHN</name>
<evidence type="ECO:0000259" key="12">
    <source>
        <dbReference type="Pfam" id="PF01433"/>
    </source>
</evidence>
<dbReference type="InterPro" id="IPR014782">
    <property type="entry name" value="Peptidase_M1_dom"/>
</dbReference>
<gene>
    <name evidence="13" type="ORF">DVW87_06920</name>
</gene>
<dbReference type="InterPro" id="IPR050344">
    <property type="entry name" value="Peptidase_M1_aminopeptidases"/>
</dbReference>
<evidence type="ECO:0000256" key="4">
    <source>
        <dbReference type="ARBA" id="ARBA00012564"/>
    </source>
</evidence>
<evidence type="ECO:0000313" key="13">
    <source>
        <dbReference type="EMBL" id="RDE07348.1"/>
    </source>
</evidence>
<dbReference type="PANTHER" id="PTHR11533:SF174">
    <property type="entry name" value="PUROMYCIN-SENSITIVE AMINOPEPTIDASE-RELATED"/>
    <property type="match status" value="1"/>
</dbReference>
<sequence>MLAAVHESHRLACRPGLWGAPVIRRLSAPWLGGTALGLVCSPALAANTPGEGFEVASYRLALTPDIRNRTVAGRETILLRATMEGVRRLRFSANALSIDTATLDGVAIPHSVEGDVLGFDLPRPLRRGHAMKLELSYHGRPARGFAGSETTLYTSYFACDWMVCSQNKFGEKAAFSLDLRVPAGMTSLSVGSMIQRRPRPDGSEVHRWKAPRPYSAYLYGFAVGPFTQVSERAGSNRLTYLSDIADAGELKRRLAGTRERVAFLSTRAGLPLPVADYGQLLVAGDEAQEAATYSVLGTDALPTKPDDPSEDWAVVHELAHQWWGNLITCETLKDFWLNEGITTFMTAAWKEHRYGRAAYDAELDVARRRLDKAQAAGFDKPLAWGGSYPTLGVRRAIHYSKGALFMAELRVTLGDAAFWSGLRRYTRDHAGGTVTSIDLKRAMEAASGRDLHPLFAQWVFGESRSARPG</sequence>
<feature type="domain" description="Peptidase M1 membrane alanine aminopeptidase" evidence="12">
    <location>
        <begin position="313"/>
        <end position="458"/>
    </location>
</feature>
<dbReference type="SUPFAM" id="SSF55486">
    <property type="entry name" value="Metalloproteases ('zincins'), catalytic domain"/>
    <property type="match status" value="1"/>
</dbReference>
<evidence type="ECO:0000256" key="5">
    <source>
        <dbReference type="ARBA" id="ARBA00015611"/>
    </source>
</evidence>
<dbReference type="EC" id="3.4.11.2" evidence="4"/>
<keyword evidence="14" id="KW-1185">Reference proteome</keyword>
<dbReference type="InterPro" id="IPR027268">
    <property type="entry name" value="Peptidase_M4/M1_CTD_sf"/>
</dbReference>
<keyword evidence="8" id="KW-0479">Metal-binding</keyword>
<proteinExistence type="inferred from homology"/>
<dbReference type="Gene3D" id="2.60.40.1730">
    <property type="entry name" value="tricorn interacting facor f3 domain"/>
    <property type="match status" value="1"/>
</dbReference>
<evidence type="ECO:0000256" key="8">
    <source>
        <dbReference type="ARBA" id="ARBA00022723"/>
    </source>
</evidence>
<comment type="catalytic activity">
    <reaction evidence="1">
        <text>Release of an N-terminal amino acid, Xaa-|-Yaa- from a peptide, amide or arylamide. Xaa is preferably Ala, but may be most amino acids including Pro (slow action). When a terminal hydrophobic residue is followed by a prolyl residue, the two may be released as an intact Xaa-Pro dipeptide.</text>
        <dbReference type="EC" id="3.4.11.2"/>
    </reaction>
</comment>
<reference evidence="13 14" key="1">
    <citation type="submission" date="2018-07" db="EMBL/GenBank/DDBJ databases">
        <title>a novel species of Sphingomonas isolated from the rhizosphere soil of Araceae plant.</title>
        <authorList>
            <person name="Zhiyong W."/>
            <person name="Qinglan Z."/>
            <person name="Zhiwei F."/>
            <person name="Ding X."/>
            <person name="Gejiao W."/>
            <person name="Shixue Z."/>
        </authorList>
    </citation>
    <scope>NUCLEOTIDE SEQUENCE [LARGE SCALE GENOMIC DNA]</scope>
    <source>
        <strain evidence="13 14">WZY 27</strain>
    </source>
</reference>
<dbReference type="PANTHER" id="PTHR11533">
    <property type="entry name" value="PROTEASE M1 ZINC METALLOPROTEASE"/>
    <property type="match status" value="1"/>
</dbReference>
<dbReference type="GO" id="GO:0006508">
    <property type="term" value="P:proteolysis"/>
    <property type="evidence" value="ECO:0007669"/>
    <property type="project" value="UniProtKB-KW"/>
</dbReference>
<evidence type="ECO:0000256" key="10">
    <source>
        <dbReference type="ARBA" id="ARBA00022833"/>
    </source>
</evidence>
<comment type="caution">
    <text evidence="13">The sequence shown here is derived from an EMBL/GenBank/DDBJ whole genome shotgun (WGS) entry which is preliminary data.</text>
</comment>
<evidence type="ECO:0000256" key="6">
    <source>
        <dbReference type="ARBA" id="ARBA00022438"/>
    </source>
</evidence>
<dbReference type="CDD" id="cd09603">
    <property type="entry name" value="M1_APN_like"/>
    <property type="match status" value="1"/>
</dbReference>
<evidence type="ECO:0000256" key="7">
    <source>
        <dbReference type="ARBA" id="ARBA00022670"/>
    </source>
</evidence>
<dbReference type="GO" id="GO:0005737">
    <property type="term" value="C:cytoplasm"/>
    <property type="evidence" value="ECO:0007669"/>
    <property type="project" value="TreeGrafter"/>
</dbReference>
<evidence type="ECO:0000256" key="11">
    <source>
        <dbReference type="ARBA" id="ARBA00023049"/>
    </source>
</evidence>
<dbReference type="GO" id="GO:0016285">
    <property type="term" value="F:alanyl aminopeptidase activity"/>
    <property type="evidence" value="ECO:0007669"/>
    <property type="project" value="UniProtKB-EC"/>
</dbReference>